<dbReference type="PANTHER" id="PTHR34072:SF52">
    <property type="entry name" value="RIBONUCLEASE H"/>
    <property type="match status" value="1"/>
</dbReference>
<keyword evidence="6" id="KW-0695">RNA-directed DNA polymerase</keyword>
<evidence type="ECO:0000256" key="2">
    <source>
        <dbReference type="ARBA" id="ARBA00022695"/>
    </source>
</evidence>
<dbReference type="InterPro" id="IPR041373">
    <property type="entry name" value="RT_RNaseH"/>
</dbReference>
<sequence length="107" mass="12708">IGCASRKLKIHEKNYTTHDNELVAVVFALKIWRHYLYGIHLDVFTHHKSLQYIFNQKELNPQKRRWLELLKHYYMSILYHLGKANVVVDAFNRLSMGSTTHVEKGKN</sequence>
<evidence type="ECO:0000256" key="4">
    <source>
        <dbReference type="ARBA" id="ARBA00022759"/>
    </source>
</evidence>
<dbReference type="AlphaFoldDB" id="A0AAF0ZV55"/>
<evidence type="ECO:0000256" key="5">
    <source>
        <dbReference type="ARBA" id="ARBA00022801"/>
    </source>
</evidence>
<protein>
    <recommendedName>
        <fullName evidence="7">Reverse transcriptase RNase H-like domain-containing protein</fullName>
    </recommendedName>
</protein>
<dbReference type="SUPFAM" id="SSF56672">
    <property type="entry name" value="DNA/RNA polymerases"/>
    <property type="match status" value="1"/>
</dbReference>
<keyword evidence="3" id="KW-0540">Nuclease</keyword>
<gene>
    <name evidence="8" type="ORF">MTR67_043444</name>
</gene>
<dbReference type="GO" id="GO:0003964">
    <property type="term" value="F:RNA-directed DNA polymerase activity"/>
    <property type="evidence" value="ECO:0007669"/>
    <property type="project" value="UniProtKB-KW"/>
</dbReference>
<proteinExistence type="predicted"/>
<evidence type="ECO:0000313" key="8">
    <source>
        <dbReference type="EMBL" id="WMV50059.1"/>
    </source>
</evidence>
<reference evidence="8" key="1">
    <citation type="submission" date="2023-08" db="EMBL/GenBank/DDBJ databases">
        <title>A de novo genome assembly of Solanum verrucosum Schlechtendal, a Mexican diploid species geographically isolated from the other diploid A-genome species in potato relatives.</title>
        <authorList>
            <person name="Hosaka K."/>
        </authorList>
    </citation>
    <scope>NUCLEOTIDE SEQUENCE</scope>
    <source>
        <tissue evidence="8">Young leaves</tissue>
    </source>
</reference>
<accession>A0AAF0ZV55</accession>
<dbReference type="Pfam" id="PF17917">
    <property type="entry name" value="RT_RNaseH"/>
    <property type="match status" value="1"/>
</dbReference>
<name>A0AAF0ZV55_SOLVR</name>
<dbReference type="Proteomes" id="UP001234989">
    <property type="component" value="Chromosome 10"/>
</dbReference>
<keyword evidence="2" id="KW-0548">Nucleotidyltransferase</keyword>
<dbReference type="PANTHER" id="PTHR34072">
    <property type="entry name" value="ENZYMATIC POLYPROTEIN-RELATED"/>
    <property type="match status" value="1"/>
</dbReference>
<keyword evidence="1" id="KW-0808">Transferase</keyword>
<dbReference type="EMBL" id="CP133621">
    <property type="protein sequence ID" value="WMV50059.1"/>
    <property type="molecule type" value="Genomic_DNA"/>
</dbReference>
<dbReference type="GO" id="GO:0016787">
    <property type="term" value="F:hydrolase activity"/>
    <property type="evidence" value="ECO:0007669"/>
    <property type="project" value="UniProtKB-KW"/>
</dbReference>
<dbReference type="GO" id="GO:0004519">
    <property type="term" value="F:endonuclease activity"/>
    <property type="evidence" value="ECO:0007669"/>
    <property type="project" value="UniProtKB-KW"/>
</dbReference>
<feature type="domain" description="Reverse transcriptase RNase H-like" evidence="7">
    <location>
        <begin position="1"/>
        <end position="73"/>
    </location>
</feature>
<keyword evidence="9" id="KW-1185">Reference proteome</keyword>
<organism evidence="8 9">
    <name type="scientific">Solanum verrucosum</name>
    <dbReference type="NCBI Taxonomy" id="315347"/>
    <lineage>
        <taxon>Eukaryota</taxon>
        <taxon>Viridiplantae</taxon>
        <taxon>Streptophyta</taxon>
        <taxon>Embryophyta</taxon>
        <taxon>Tracheophyta</taxon>
        <taxon>Spermatophyta</taxon>
        <taxon>Magnoliopsida</taxon>
        <taxon>eudicotyledons</taxon>
        <taxon>Gunneridae</taxon>
        <taxon>Pentapetalae</taxon>
        <taxon>asterids</taxon>
        <taxon>lamiids</taxon>
        <taxon>Solanales</taxon>
        <taxon>Solanaceae</taxon>
        <taxon>Solanoideae</taxon>
        <taxon>Solaneae</taxon>
        <taxon>Solanum</taxon>
    </lineage>
</organism>
<evidence type="ECO:0000256" key="1">
    <source>
        <dbReference type="ARBA" id="ARBA00022679"/>
    </source>
</evidence>
<evidence type="ECO:0000313" key="9">
    <source>
        <dbReference type="Proteomes" id="UP001234989"/>
    </source>
</evidence>
<evidence type="ECO:0000259" key="7">
    <source>
        <dbReference type="Pfam" id="PF17917"/>
    </source>
</evidence>
<keyword evidence="5" id="KW-0378">Hydrolase</keyword>
<feature type="non-terminal residue" evidence="8">
    <location>
        <position position="1"/>
    </location>
</feature>
<evidence type="ECO:0000256" key="6">
    <source>
        <dbReference type="ARBA" id="ARBA00022918"/>
    </source>
</evidence>
<keyword evidence="4" id="KW-0255">Endonuclease</keyword>
<dbReference type="InterPro" id="IPR043502">
    <property type="entry name" value="DNA/RNA_pol_sf"/>
</dbReference>
<evidence type="ECO:0000256" key="3">
    <source>
        <dbReference type="ARBA" id="ARBA00022722"/>
    </source>
</evidence>
<dbReference type="CDD" id="cd09274">
    <property type="entry name" value="RNase_HI_RT_Ty3"/>
    <property type="match status" value="1"/>
</dbReference>